<feature type="domain" description="DNA-directed DNA polymerase family B multifunctional" evidence="10">
    <location>
        <begin position="717"/>
        <end position="1059"/>
    </location>
</feature>
<dbReference type="GO" id="GO:0003677">
    <property type="term" value="F:DNA binding"/>
    <property type="evidence" value="ECO:0007669"/>
    <property type="project" value="UniProtKB-KW"/>
</dbReference>
<dbReference type="EC" id="2.7.7.7" evidence="2"/>
<evidence type="ECO:0000256" key="4">
    <source>
        <dbReference type="ARBA" id="ARBA00022695"/>
    </source>
</evidence>
<dbReference type="Gene3D" id="3.30.342.10">
    <property type="entry name" value="DNA Polymerase, chain B, domain 1"/>
    <property type="match status" value="1"/>
</dbReference>
<dbReference type="InterPro" id="IPR043502">
    <property type="entry name" value="DNA/RNA_pol_sf"/>
</dbReference>
<dbReference type="GO" id="GO:0006297">
    <property type="term" value="P:nucleotide-excision repair, DNA gap filling"/>
    <property type="evidence" value="ECO:0000318"/>
    <property type="project" value="GO_Central"/>
</dbReference>
<dbReference type="InterPro" id="IPR006134">
    <property type="entry name" value="DNA-dir_DNA_pol_B_multi_dom"/>
</dbReference>
<feature type="domain" description="DNA-directed DNA polymerase family B exonuclease" evidence="11">
    <location>
        <begin position="494"/>
        <end position="650"/>
    </location>
</feature>
<evidence type="ECO:0000256" key="7">
    <source>
        <dbReference type="ARBA" id="ARBA00024411"/>
    </source>
</evidence>
<evidence type="ECO:0000256" key="3">
    <source>
        <dbReference type="ARBA" id="ARBA00022679"/>
    </source>
</evidence>
<dbReference type="Proteomes" id="UP000054558">
    <property type="component" value="Unassembled WGS sequence"/>
</dbReference>
<keyword evidence="6" id="KW-0238">DNA-binding</keyword>
<keyword evidence="3" id="KW-0808">Transferase</keyword>
<dbReference type="OrthoDB" id="2414538at2759"/>
<dbReference type="GO" id="GO:0043625">
    <property type="term" value="C:delta DNA polymerase complex"/>
    <property type="evidence" value="ECO:0000318"/>
    <property type="project" value="GO_Central"/>
</dbReference>
<evidence type="ECO:0000256" key="2">
    <source>
        <dbReference type="ARBA" id="ARBA00012417"/>
    </source>
</evidence>
<dbReference type="InterPro" id="IPR023211">
    <property type="entry name" value="DNA_pol_palm_dom_sf"/>
</dbReference>
<evidence type="ECO:0000259" key="10">
    <source>
        <dbReference type="Pfam" id="PF00136"/>
    </source>
</evidence>
<evidence type="ECO:0000256" key="9">
    <source>
        <dbReference type="SAM" id="MobiDB-lite"/>
    </source>
</evidence>
<dbReference type="PRINTS" id="PR00106">
    <property type="entry name" value="DNAPOLB"/>
</dbReference>
<dbReference type="GO" id="GO:0008296">
    <property type="term" value="F:3'-5'-DNA exonuclease activity"/>
    <property type="evidence" value="ECO:0000318"/>
    <property type="project" value="GO_Central"/>
</dbReference>
<dbReference type="Gene3D" id="3.30.420.10">
    <property type="entry name" value="Ribonuclease H-like superfamily/Ribonuclease H"/>
    <property type="match status" value="1"/>
</dbReference>
<dbReference type="Pfam" id="PF03104">
    <property type="entry name" value="DNA_pol_B_exo1"/>
    <property type="match status" value="1"/>
</dbReference>
<feature type="region of interest" description="Disordered" evidence="9">
    <location>
        <begin position="340"/>
        <end position="395"/>
    </location>
</feature>
<dbReference type="EMBL" id="DF236985">
    <property type="protein sequence ID" value="GAQ79724.1"/>
    <property type="molecule type" value="Genomic_DNA"/>
</dbReference>
<evidence type="ECO:0000313" key="13">
    <source>
        <dbReference type="Proteomes" id="UP000054558"/>
    </source>
</evidence>
<comment type="catalytic activity">
    <reaction evidence="8">
        <text>DNA(n) + a 2'-deoxyribonucleoside 5'-triphosphate = DNA(n+1) + diphosphate</text>
        <dbReference type="Rhea" id="RHEA:22508"/>
        <dbReference type="Rhea" id="RHEA-COMP:17339"/>
        <dbReference type="Rhea" id="RHEA-COMP:17340"/>
        <dbReference type="ChEBI" id="CHEBI:33019"/>
        <dbReference type="ChEBI" id="CHEBI:61560"/>
        <dbReference type="ChEBI" id="CHEBI:173112"/>
        <dbReference type="EC" id="2.7.7.7"/>
    </reaction>
</comment>
<dbReference type="GO" id="GO:0006261">
    <property type="term" value="P:DNA-templated DNA replication"/>
    <property type="evidence" value="ECO:0000318"/>
    <property type="project" value="GO_Central"/>
</dbReference>
<evidence type="ECO:0000256" key="5">
    <source>
        <dbReference type="ARBA" id="ARBA00022932"/>
    </source>
</evidence>
<feature type="compositionally biased region" description="Polar residues" evidence="9">
    <location>
        <begin position="374"/>
        <end position="384"/>
    </location>
</feature>
<keyword evidence="5" id="KW-0239">DNA-directed DNA polymerase</keyword>
<dbReference type="InterPro" id="IPR050240">
    <property type="entry name" value="DNA_pol_type-B"/>
</dbReference>
<name>A0A1Y1HM97_KLENI</name>
<evidence type="ECO:0000259" key="11">
    <source>
        <dbReference type="Pfam" id="PF03104"/>
    </source>
</evidence>
<feature type="region of interest" description="Disordered" evidence="9">
    <location>
        <begin position="1070"/>
        <end position="1096"/>
    </location>
</feature>
<feature type="region of interest" description="Disordered" evidence="9">
    <location>
        <begin position="421"/>
        <end position="469"/>
    </location>
</feature>
<dbReference type="Gene3D" id="1.10.287.690">
    <property type="entry name" value="Helix hairpin bin"/>
    <property type="match status" value="1"/>
</dbReference>
<gene>
    <name evidence="12" type="ORF">KFL_000360380</name>
</gene>
<reference evidence="12 13" key="1">
    <citation type="journal article" date="2014" name="Nat. Commun.">
        <title>Klebsormidium flaccidum genome reveals primary factors for plant terrestrial adaptation.</title>
        <authorList>
            <person name="Hori K."/>
            <person name="Maruyama F."/>
            <person name="Fujisawa T."/>
            <person name="Togashi T."/>
            <person name="Yamamoto N."/>
            <person name="Seo M."/>
            <person name="Sato S."/>
            <person name="Yamada T."/>
            <person name="Mori H."/>
            <person name="Tajima N."/>
            <person name="Moriyama T."/>
            <person name="Ikeuchi M."/>
            <person name="Watanabe M."/>
            <person name="Wada H."/>
            <person name="Kobayashi K."/>
            <person name="Saito M."/>
            <person name="Masuda T."/>
            <person name="Sasaki-Sekimoto Y."/>
            <person name="Mashiguchi K."/>
            <person name="Awai K."/>
            <person name="Shimojima M."/>
            <person name="Masuda S."/>
            <person name="Iwai M."/>
            <person name="Nobusawa T."/>
            <person name="Narise T."/>
            <person name="Kondo S."/>
            <person name="Saito H."/>
            <person name="Sato R."/>
            <person name="Murakawa M."/>
            <person name="Ihara Y."/>
            <person name="Oshima-Yamada Y."/>
            <person name="Ohtaka K."/>
            <person name="Satoh M."/>
            <person name="Sonobe K."/>
            <person name="Ishii M."/>
            <person name="Ohtani R."/>
            <person name="Kanamori-Sato M."/>
            <person name="Honoki R."/>
            <person name="Miyazaki D."/>
            <person name="Mochizuki H."/>
            <person name="Umetsu J."/>
            <person name="Higashi K."/>
            <person name="Shibata D."/>
            <person name="Kamiya Y."/>
            <person name="Sato N."/>
            <person name="Nakamura Y."/>
            <person name="Tabata S."/>
            <person name="Ida S."/>
            <person name="Kurokawa K."/>
            <person name="Ohta H."/>
        </authorList>
    </citation>
    <scope>NUCLEOTIDE SEQUENCE [LARGE SCALE GENOMIC DNA]</scope>
    <source>
        <strain evidence="12 13">NIES-2285</strain>
    </source>
</reference>
<dbReference type="STRING" id="105231.A0A1Y1HM97"/>
<dbReference type="InterPro" id="IPR042087">
    <property type="entry name" value="DNA_pol_B_thumb"/>
</dbReference>
<dbReference type="InterPro" id="IPR006133">
    <property type="entry name" value="DNA-dir_DNA_pol_B_exonuc"/>
</dbReference>
<protein>
    <recommendedName>
        <fullName evidence="7">DNA polymerase delta catalytic subunit</fullName>
        <ecNumber evidence="2">2.7.7.7</ecNumber>
    </recommendedName>
</protein>
<feature type="compositionally biased region" description="Low complexity" evidence="9">
    <location>
        <begin position="450"/>
        <end position="469"/>
    </location>
</feature>
<dbReference type="OMA" id="YECPRIL"/>
<dbReference type="PANTHER" id="PTHR10322">
    <property type="entry name" value="DNA POLYMERASE CATALYTIC SUBUNIT"/>
    <property type="match status" value="1"/>
</dbReference>
<dbReference type="GO" id="GO:0006287">
    <property type="term" value="P:base-excision repair, gap-filling"/>
    <property type="evidence" value="ECO:0000318"/>
    <property type="project" value="GO_Central"/>
</dbReference>
<feature type="compositionally biased region" description="Acidic residues" evidence="9">
    <location>
        <begin position="348"/>
        <end position="358"/>
    </location>
</feature>
<dbReference type="PANTHER" id="PTHR10322:SF35">
    <property type="entry name" value="DNA-DIRECTED DNA POLYMERASE"/>
    <property type="match status" value="1"/>
</dbReference>
<accession>A0A1Y1HM97</accession>
<proteinExistence type="inferred from homology"/>
<dbReference type="SUPFAM" id="SSF53098">
    <property type="entry name" value="Ribonuclease H-like"/>
    <property type="match status" value="1"/>
</dbReference>
<dbReference type="GO" id="GO:0003887">
    <property type="term" value="F:DNA-directed DNA polymerase activity"/>
    <property type="evidence" value="ECO:0000318"/>
    <property type="project" value="GO_Central"/>
</dbReference>
<keyword evidence="4" id="KW-0548">Nucleotidyltransferase</keyword>
<dbReference type="SUPFAM" id="SSF56672">
    <property type="entry name" value="DNA/RNA polymerases"/>
    <property type="match status" value="1"/>
</dbReference>
<feature type="domain" description="DNA-directed DNA polymerase family B multifunctional" evidence="10">
    <location>
        <begin position="1093"/>
        <end position="1166"/>
    </location>
</feature>
<dbReference type="Pfam" id="PF00136">
    <property type="entry name" value="DNA_pol_B"/>
    <property type="match status" value="2"/>
</dbReference>
<dbReference type="Gene3D" id="1.10.132.60">
    <property type="entry name" value="DNA polymerase family B, C-terminal domain"/>
    <property type="match status" value="1"/>
</dbReference>
<evidence type="ECO:0000256" key="6">
    <source>
        <dbReference type="ARBA" id="ARBA00023125"/>
    </source>
</evidence>
<sequence>MDTLGKKAWEVPPSSPLPDVRGANMQSKKRGRSSSLKGQAMLKETVAEGEKRESPQAPVSKKSRGAYEEAAPPESPSLKMMVVDLVVEDGVAATGGRGEGGRPPRALLYGLTAEGESVCCHVSDFTPYFWFPAPISLPSQEGGEDCPLSETELDIVLERLNQKVASSKQRTGSRGDKPIVRLTQEDRMPIMYYRPKGLYPFLKVEYWRNKDAGVIAKELSRLASENALKERGIAWRIGSPCAYEEDIKFGMRFMCETKIAGGAWLTVPRDKLDPIPLAERRAPRCSLEMNVLSWHDITGLTPDATSGMTFEHALPGSGTAGAESDSAAAADIAAAVREHDDRASLLSPEDESLLEEGEGALSETGAAPLKDATASDTGNQTGRKGSSADKQGLEESASVSEGLAVAPLKILAVNVQTAGRGSVDSHGKVGLEHSAPSSQSSKRGSKAKGKAAVSSPESSKSAAPAMTSSTATELEVLEGVPGSDVAGGGVALPNRDPVLMISNRIRRSAEPDAKQKLVVFTFREGFVAPPGVDGRVFKTESEMLRAWKRFATEEADPDVICLFQLKESLRYLNERFKHLKLGSLDLGRRPNKALEVKSVVSYGKNWVKNQQRMTATSNLETYRATVEGRVVVDMLRSITIAHNLSTFTLAECSQVFLGETKEVLSAAAITALWAGRHGGPSRLAVYSLREAELALRLLDKLQIITETLEMARVTGLTLSDVLYKAQMIRVQSLLLRSAGKEGGLLGGPPLGGQLSESPFLLHPKERQTAGLYQDPVAILDFASLYPSLFIGHNLCYSTLLHPDDVAALDPTDVYTTPTGAHFVRTAVRHGILPRICSALIATRKQARDRMAERDITPTERAVLDGRQKALKLCSNALYGFTGAQASPMQALPLADSCLAMGAAACKKAVELVNGAFDNGKVIYAQTDSVFVRFKGASIAEAIELGHQASAVASAAFPPPISLKFERVLSPFLLLQVNRYAGRQFTSAGEGKGQGTLFVKGVEVDRRDVPGFVRIVCKRVLQKILVDRDVDGAVEASTAMIRRLVGGKCSMSDLVMTGGLWRVNDEDITRVAAGTPSKGPSGQREGPATAEEGRGPHVSLAVRLKRRDGDRQFHIGERIPYVLVSGRGKLQDDMAEDPVEAARRGLAPNIGVYLENKLRKPLESIFEYVVSDKVLRELFTGPHTIPPPSMAAAAAASGGGKQSLMSTFFKPKPACLGCRRPMEAERGPLCASCGASGAGQRVVAELAAEQREQEALFAAAASESVRCHSGTPFDPVLDTNADSPAFFIRYEAPRALQQIEQSISRFEES</sequence>
<dbReference type="Gene3D" id="3.90.1600.10">
    <property type="entry name" value="Palm domain of DNA polymerase"/>
    <property type="match status" value="1"/>
</dbReference>
<dbReference type="GO" id="GO:0000166">
    <property type="term" value="F:nucleotide binding"/>
    <property type="evidence" value="ECO:0007669"/>
    <property type="project" value="InterPro"/>
</dbReference>
<dbReference type="SMART" id="SM00486">
    <property type="entry name" value="POLBc"/>
    <property type="match status" value="1"/>
</dbReference>
<dbReference type="InterPro" id="IPR006172">
    <property type="entry name" value="DNA-dir_DNA_pol_B"/>
</dbReference>
<evidence type="ECO:0000256" key="1">
    <source>
        <dbReference type="ARBA" id="ARBA00005755"/>
    </source>
</evidence>
<dbReference type="GO" id="GO:0045004">
    <property type="term" value="P:DNA replication proofreading"/>
    <property type="evidence" value="ECO:0000318"/>
    <property type="project" value="GO_Central"/>
</dbReference>
<comment type="similarity">
    <text evidence="1">Belongs to the DNA polymerase type-B family.</text>
</comment>
<organism evidence="12 13">
    <name type="scientific">Klebsormidium nitens</name>
    <name type="common">Green alga</name>
    <name type="synonym">Ulothrix nitens</name>
    <dbReference type="NCBI Taxonomy" id="105231"/>
    <lineage>
        <taxon>Eukaryota</taxon>
        <taxon>Viridiplantae</taxon>
        <taxon>Streptophyta</taxon>
        <taxon>Klebsormidiophyceae</taxon>
        <taxon>Klebsormidiales</taxon>
        <taxon>Klebsormidiaceae</taxon>
        <taxon>Klebsormidium</taxon>
    </lineage>
</organism>
<feature type="compositionally biased region" description="Basic and acidic residues" evidence="9">
    <location>
        <begin position="45"/>
        <end position="54"/>
    </location>
</feature>
<dbReference type="InterPro" id="IPR036397">
    <property type="entry name" value="RNaseH_sf"/>
</dbReference>
<dbReference type="InterPro" id="IPR012337">
    <property type="entry name" value="RNaseH-like_sf"/>
</dbReference>
<feature type="region of interest" description="Disordered" evidence="9">
    <location>
        <begin position="1"/>
        <end position="75"/>
    </location>
</feature>
<keyword evidence="13" id="KW-1185">Reference proteome</keyword>
<evidence type="ECO:0000256" key="8">
    <source>
        <dbReference type="ARBA" id="ARBA00049244"/>
    </source>
</evidence>
<evidence type="ECO:0000313" key="12">
    <source>
        <dbReference type="EMBL" id="GAQ79724.1"/>
    </source>
</evidence>